<dbReference type="STRING" id="1111676.MHC_05015"/>
<protein>
    <submittedName>
        <fullName evidence="2">Uncharacterized protein</fullName>
    </submittedName>
</protein>
<keyword evidence="3" id="KW-1185">Reference proteome</keyword>
<organism evidence="2 3">
    <name type="scientific">Mycoplasma haemocanis (strain Illinois)</name>
    <dbReference type="NCBI Taxonomy" id="1111676"/>
    <lineage>
        <taxon>Bacteria</taxon>
        <taxon>Bacillati</taxon>
        <taxon>Mycoplasmatota</taxon>
        <taxon>Mollicutes</taxon>
        <taxon>Mycoplasmataceae</taxon>
        <taxon>Mycoplasma</taxon>
    </lineage>
</organism>
<dbReference type="Proteomes" id="UP000009135">
    <property type="component" value="Chromosome"/>
</dbReference>
<gene>
    <name evidence="2" type="ordered locus">MHC_05015</name>
</gene>
<evidence type="ECO:0000313" key="3">
    <source>
        <dbReference type="Proteomes" id="UP000009135"/>
    </source>
</evidence>
<evidence type="ECO:0000256" key="1">
    <source>
        <dbReference type="SAM" id="Phobius"/>
    </source>
</evidence>
<feature type="transmembrane region" description="Helical" evidence="1">
    <location>
        <begin position="6"/>
        <end position="26"/>
    </location>
</feature>
<evidence type="ECO:0000313" key="2">
    <source>
        <dbReference type="EMBL" id="AEW45859.1"/>
    </source>
</evidence>
<accession>H6N887</accession>
<sequence>MNPTTIKALAGLGGLSIVGGGGAVLYKSEIFKTKITLGELVKKDGWTLITSSDTSHINAILTAYKKDSPKPDLTFNEFTGKEDNAKEKLLAACQKASSQHLNDSGQETLLKKIKKWCVVPRTVSQRLKDLNLNVLDTKAPTNSGNESSEWIEKGKAHHKDSQKIQGVNTNGTESTDAKLIREECIKKNAINSYDENFEASLEISKKWCTS</sequence>
<name>H6N887_MYCHN</name>
<dbReference type="KEGG" id="mhe:MHC_05015"/>
<dbReference type="AlphaFoldDB" id="H6N887"/>
<dbReference type="HOGENOM" id="CLU_098620_3_0_14"/>
<proteinExistence type="predicted"/>
<keyword evidence="1" id="KW-0472">Membrane</keyword>
<dbReference type="EMBL" id="CP003199">
    <property type="protein sequence ID" value="AEW45859.1"/>
    <property type="molecule type" value="Genomic_DNA"/>
</dbReference>
<reference evidence="2 3" key="1">
    <citation type="journal article" date="2012" name="J. Bacteriol.">
        <title>Complete genome sequence of Mycoplasma haemocanis strain Illinois.</title>
        <authorList>
            <person name="do Nascimento N.C."/>
            <person name="Guimaraes A.M."/>
            <person name="Santos A.P."/>
            <person name="Sanmiguel P.J."/>
            <person name="Messick J.B."/>
        </authorList>
    </citation>
    <scope>NUCLEOTIDE SEQUENCE [LARGE SCALE GENOMIC DNA]</scope>
    <source>
        <strain evidence="2 3">Illinois</strain>
    </source>
</reference>
<keyword evidence="1" id="KW-1133">Transmembrane helix</keyword>
<keyword evidence="1" id="KW-0812">Transmembrane</keyword>
<dbReference type="OrthoDB" id="9829163at2"/>